<evidence type="ECO:0000313" key="3">
    <source>
        <dbReference type="EMBL" id="ABD41752.1"/>
    </source>
</evidence>
<dbReference type="AlphaFoldDB" id="Q2FR03"/>
<evidence type="ECO:0000259" key="2">
    <source>
        <dbReference type="Pfam" id="PF13240"/>
    </source>
</evidence>
<gene>
    <name evidence="3" type="ordered locus">Mhun_2044</name>
</gene>
<keyword evidence="1" id="KW-0812">Transmembrane</keyword>
<protein>
    <recommendedName>
        <fullName evidence="2">Zinc-ribbon domain-containing protein</fullName>
    </recommendedName>
</protein>
<dbReference type="HOGENOM" id="CLU_081297_3_0_2"/>
<feature type="transmembrane region" description="Helical" evidence="1">
    <location>
        <begin position="123"/>
        <end position="149"/>
    </location>
</feature>
<feature type="domain" description="Zinc-ribbon" evidence="2">
    <location>
        <begin position="2"/>
        <end position="23"/>
    </location>
</feature>
<keyword evidence="1" id="KW-1133">Transmembrane helix</keyword>
<keyword evidence="4" id="KW-1185">Reference proteome</keyword>
<dbReference type="Proteomes" id="UP000001941">
    <property type="component" value="Chromosome"/>
</dbReference>
<organism evidence="3 4">
    <name type="scientific">Methanospirillum hungatei JF-1 (strain ATCC 27890 / DSM 864 / NBRC 100397 / JF-1)</name>
    <dbReference type="NCBI Taxonomy" id="323259"/>
    <lineage>
        <taxon>Archaea</taxon>
        <taxon>Methanobacteriati</taxon>
        <taxon>Methanobacteriota</taxon>
        <taxon>Stenosarchaea group</taxon>
        <taxon>Methanomicrobia</taxon>
        <taxon>Methanomicrobiales</taxon>
        <taxon>Methanospirillaceae</taxon>
        <taxon>Methanospirillum</taxon>
    </lineage>
</organism>
<evidence type="ECO:0000256" key="1">
    <source>
        <dbReference type="SAM" id="Phobius"/>
    </source>
</evidence>
<evidence type="ECO:0000313" key="4">
    <source>
        <dbReference type="Proteomes" id="UP000001941"/>
    </source>
</evidence>
<dbReference type="STRING" id="323259.Mhun_2044"/>
<dbReference type="RefSeq" id="WP_011449011.1">
    <property type="nucleotide sequence ID" value="NC_007796.1"/>
</dbReference>
<dbReference type="KEGG" id="mhu:Mhun_2044"/>
<dbReference type="EMBL" id="CP000254">
    <property type="protein sequence ID" value="ABD41752.1"/>
    <property type="molecule type" value="Genomic_DNA"/>
</dbReference>
<reference evidence="4" key="1">
    <citation type="journal article" date="2016" name="Stand. Genomic Sci.">
        <title>Complete genome sequence of Methanospirillum hungatei type strain JF1.</title>
        <authorList>
            <person name="Gunsalus R.P."/>
            <person name="Cook L.E."/>
            <person name="Crable B."/>
            <person name="Rohlin L."/>
            <person name="McDonald E."/>
            <person name="Mouttaki H."/>
            <person name="Sieber J.R."/>
            <person name="Poweleit N."/>
            <person name="Zhou H."/>
            <person name="Lapidus A.L."/>
            <person name="Daligault H.E."/>
            <person name="Land M."/>
            <person name="Gilna P."/>
            <person name="Ivanova N."/>
            <person name="Kyrpides N."/>
            <person name="Culley D.E."/>
            <person name="McInerney M.J."/>
        </authorList>
    </citation>
    <scope>NUCLEOTIDE SEQUENCE [LARGE SCALE GENOMIC DNA]</scope>
    <source>
        <strain evidence="4">ATCC 27890 / DSM 864 / NBRC 100397 / JF-1</strain>
    </source>
</reference>
<dbReference type="GeneID" id="3923784"/>
<dbReference type="eggNOG" id="arCOG03293">
    <property type="taxonomic scope" value="Archaea"/>
</dbReference>
<dbReference type="Pfam" id="PF13240">
    <property type="entry name" value="Zn_Ribbon_1"/>
    <property type="match status" value="1"/>
</dbReference>
<dbReference type="InterPro" id="IPR026870">
    <property type="entry name" value="Zinc_ribbon_dom"/>
</dbReference>
<dbReference type="OrthoDB" id="64860at2157"/>
<name>Q2FR03_METHJ</name>
<feature type="transmembrane region" description="Helical" evidence="1">
    <location>
        <begin position="77"/>
        <end position="103"/>
    </location>
</feature>
<proteinExistence type="predicted"/>
<dbReference type="InParanoid" id="Q2FR03"/>
<accession>Q2FR03</accession>
<sequence length="151" mass="16764">MFCHQCGAEVSEGSKFCESCGAQVNQDFEYKYEEKQTGQKTHYTLSENQKNPTLAAIASFLWSGMGQVYNGNLFKGFAFLIGALIGSMIFLIPGIIIWIFGIYDAYNTANQMNRGEIPYVEHSMGQIIIFVLATLALIVIFFIFGLAIAGF</sequence>
<dbReference type="EnsemblBacteria" id="ABD41752">
    <property type="protein sequence ID" value="ABD41752"/>
    <property type="gene ID" value="Mhun_2044"/>
</dbReference>
<keyword evidence="1" id="KW-0472">Membrane</keyword>